<dbReference type="SMART" id="SM00034">
    <property type="entry name" value="CLECT"/>
    <property type="match status" value="2"/>
</dbReference>
<evidence type="ECO:0000313" key="5">
    <source>
        <dbReference type="Proteomes" id="UP000283210"/>
    </source>
</evidence>
<dbReference type="PANTHER" id="PTHR45784:SF3">
    <property type="entry name" value="C-TYPE LECTIN DOMAIN FAMILY 4 MEMBER K-LIKE-RELATED"/>
    <property type="match status" value="1"/>
</dbReference>
<dbReference type="PROSITE" id="PS51257">
    <property type="entry name" value="PROKAR_LIPOPROTEIN"/>
    <property type="match status" value="1"/>
</dbReference>
<dbReference type="InterPro" id="IPR016186">
    <property type="entry name" value="C-type_lectin-like/link_sf"/>
</dbReference>
<dbReference type="PROSITE" id="PS50041">
    <property type="entry name" value="C_TYPE_LECTIN_2"/>
    <property type="match status" value="2"/>
</dbReference>
<feature type="chain" id="PRO_5018569112" description="C-type lectin domain-containing protein" evidence="2">
    <location>
        <begin position="18"/>
        <end position="315"/>
    </location>
</feature>
<organism evidence="4 5">
    <name type="scientific">Oryzias javanicus</name>
    <name type="common">Javanese ricefish</name>
    <name type="synonym">Aplocheilus javanicus</name>
    <dbReference type="NCBI Taxonomy" id="123683"/>
    <lineage>
        <taxon>Eukaryota</taxon>
        <taxon>Metazoa</taxon>
        <taxon>Chordata</taxon>
        <taxon>Craniata</taxon>
        <taxon>Vertebrata</taxon>
        <taxon>Euteleostomi</taxon>
        <taxon>Actinopterygii</taxon>
        <taxon>Neopterygii</taxon>
        <taxon>Teleostei</taxon>
        <taxon>Neoteleostei</taxon>
        <taxon>Acanthomorphata</taxon>
        <taxon>Ovalentaria</taxon>
        <taxon>Atherinomorphae</taxon>
        <taxon>Beloniformes</taxon>
        <taxon>Adrianichthyidae</taxon>
        <taxon>Oryziinae</taxon>
        <taxon>Oryzias</taxon>
    </lineage>
</organism>
<proteinExistence type="predicted"/>
<keyword evidence="5" id="KW-1185">Reference proteome</keyword>
<dbReference type="Proteomes" id="UP000283210">
    <property type="component" value="Chromosome 16"/>
</dbReference>
<dbReference type="AlphaFoldDB" id="A0A3S2P360"/>
<dbReference type="SUPFAM" id="SSF56436">
    <property type="entry name" value="C-type lectin-like"/>
    <property type="match status" value="2"/>
</dbReference>
<dbReference type="Pfam" id="PF00059">
    <property type="entry name" value="Lectin_C"/>
    <property type="match status" value="2"/>
</dbReference>
<name>A0A3S2P360_ORYJA</name>
<keyword evidence="2" id="KW-0732">Signal</keyword>
<accession>A0A3S2P360</accession>
<keyword evidence="1" id="KW-1015">Disulfide bond</keyword>
<protein>
    <recommendedName>
        <fullName evidence="3">C-type lectin domain-containing protein</fullName>
    </recommendedName>
</protein>
<dbReference type="OrthoDB" id="7357196at2759"/>
<reference evidence="4 5" key="2">
    <citation type="submission" date="2019-01" db="EMBL/GenBank/DDBJ databases">
        <title>A chromosome length genome reference of the Java medaka (oryzias javanicus).</title>
        <authorList>
            <person name="Herpin A."/>
            <person name="Takehana Y."/>
            <person name="Naruse K."/>
            <person name="Ansai S."/>
            <person name="Kawaguchi M."/>
        </authorList>
    </citation>
    <scope>NUCLEOTIDE SEQUENCE [LARGE SCALE GENOMIC DNA]</scope>
    <source>
        <strain evidence="4">RS831</strain>
        <tissue evidence="4">Whole body</tissue>
    </source>
</reference>
<evidence type="ECO:0000313" key="4">
    <source>
        <dbReference type="EMBL" id="RVE63121.1"/>
    </source>
</evidence>
<sequence>MDHWRTLLFFGFSLSCCSKVPLRQYHYVDLDRSWYQAQQYCRDNFTDLATFESMDDVNRLQPTFTNKPAWIGLWDDPNAWKTSMGNQSNSWRWSGTGQTTTTGYQVWSYPDLDFFGGRESCVIIRSPGNWGDFDCATSLSFLCYNVTEQNKKVYFYIGHSMTWSSAQHYCRSNYLDLATIENEAENADANNQRPPSTMVWIGLYREPWTWSDQSHSTFRNNNPAGLTNSNRGHCVLEDTGTHLWDNQDCSVSTGFICHHVSRFRITFKVKLLSEVDLRDPKVNAQILQQLSALLTKDRWTDFNLQWTVQPQKTPE</sequence>
<dbReference type="InterPro" id="IPR018378">
    <property type="entry name" value="C-type_lectin_CS"/>
</dbReference>
<evidence type="ECO:0000256" key="2">
    <source>
        <dbReference type="SAM" id="SignalP"/>
    </source>
</evidence>
<dbReference type="PROSITE" id="PS00615">
    <property type="entry name" value="C_TYPE_LECTIN_1"/>
    <property type="match status" value="2"/>
</dbReference>
<gene>
    <name evidence="4" type="ORF">OJAV_G00165270</name>
</gene>
<reference evidence="4 5" key="1">
    <citation type="submission" date="2018-11" db="EMBL/GenBank/DDBJ databases">
        <authorList>
            <person name="Lopez-Roques C."/>
            <person name="Donnadieu C."/>
            <person name="Bouchez O."/>
            <person name="Klopp C."/>
            <person name="Cabau C."/>
            <person name="Zahm M."/>
        </authorList>
    </citation>
    <scope>NUCLEOTIDE SEQUENCE [LARGE SCALE GENOMIC DNA]</scope>
    <source>
        <strain evidence="4">RS831</strain>
        <tissue evidence="4">Whole body</tissue>
    </source>
</reference>
<dbReference type="PANTHER" id="PTHR45784">
    <property type="entry name" value="C-TYPE LECTIN DOMAIN FAMILY 20 MEMBER A-RELATED"/>
    <property type="match status" value="1"/>
</dbReference>
<feature type="domain" description="C-type lectin" evidence="3">
    <location>
        <begin position="149"/>
        <end position="258"/>
    </location>
</feature>
<feature type="signal peptide" evidence="2">
    <location>
        <begin position="1"/>
        <end position="17"/>
    </location>
</feature>
<evidence type="ECO:0000256" key="1">
    <source>
        <dbReference type="ARBA" id="ARBA00023157"/>
    </source>
</evidence>
<dbReference type="EMBL" id="CM012452">
    <property type="protein sequence ID" value="RVE63121.1"/>
    <property type="molecule type" value="Genomic_DNA"/>
</dbReference>
<dbReference type="Gene3D" id="3.10.100.10">
    <property type="entry name" value="Mannose-Binding Protein A, subunit A"/>
    <property type="match status" value="2"/>
</dbReference>
<feature type="domain" description="C-type lectin" evidence="3">
    <location>
        <begin position="25"/>
        <end position="144"/>
    </location>
</feature>
<dbReference type="InterPro" id="IPR001304">
    <property type="entry name" value="C-type_lectin-like"/>
</dbReference>
<dbReference type="InterPro" id="IPR016187">
    <property type="entry name" value="CTDL_fold"/>
</dbReference>
<evidence type="ECO:0000259" key="3">
    <source>
        <dbReference type="PROSITE" id="PS50041"/>
    </source>
</evidence>